<proteinExistence type="predicted"/>
<keyword evidence="2" id="KW-0812">Transmembrane</keyword>
<feature type="region of interest" description="Disordered" evidence="1">
    <location>
        <begin position="101"/>
        <end position="130"/>
    </location>
</feature>
<sequence>MAALEYGAAYAPARCEEDNRVSMSSVTNLPRQSQYQAYRPVHQRNVSAEETTSQPHAKANRSSDSSDSLYASPKAGSSEDGTPKRAPSWIISAIDLQKALPPQSAMDTESTPQSPGMRPSIFGTRDTPQEPYQESVAWANSTDFNPAISQNPPIETFGKQEGGPTVSALQERDTRRDSRQYFRHPRRILEPWKTGFWRRFPFWGFASLLIILLLTGTSAGIILASNGKTADDWKIGGDNTQPQVYISICEMVMNFLAMFALLDGMVIRFWRQMLHGITLSAMHDTFESIHLWSAIKRVVTMRYNKVAVACVFVASSFIRGPLFQRALTLSPVTQTYTTHPIFVAIGIFLSFASVLATMPLYFGFWELGRTVSLNPLEIAKAFGAPLLKGLDGNATPDMITVERGGMSVKYGALERYPDSKDLRVEEMSRAAVRTPWQDEIFG</sequence>
<feature type="region of interest" description="Disordered" evidence="1">
    <location>
        <begin position="143"/>
        <end position="178"/>
    </location>
</feature>
<dbReference type="InterPro" id="IPR021514">
    <property type="entry name" value="DUF3176"/>
</dbReference>
<dbReference type="Pfam" id="PF11374">
    <property type="entry name" value="DUF3176"/>
    <property type="match status" value="1"/>
</dbReference>
<feature type="compositionally biased region" description="Polar residues" evidence="1">
    <location>
        <begin position="143"/>
        <end position="153"/>
    </location>
</feature>
<feature type="compositionally biased region" description="Polar residues" evidence="1">
    <location>
        <begin position="21"/>
        <end position="36"/>
    </location>
</feature>
<keyword evidence="2" id="KW-0472">Membrane</keyword>
<reference evidence="3" key="1">
    <citation type="journal article" date="2020" name="Stud. Mycol.">
        <title>101 Dothideomycetes genomes: a test case for predicting lifestyles and emergence of pathogens.</title>
        <authorList>
            <person name="Haridas S."/>
            <person name="Albert R."/>
            <person name="Binder M."/>
            <person name="Bloem J."/>
            <person name="Labutti K."/>
            <person name="Salamov A."/>
            <person name="Andreopoulos B."/>
            <person name="Baker S."/>
            <person name="Barry K."/>
            <person name="Bills G."/>
            <person name="Bluhm B."/>
            <person name="Cannon C."/>
            <person name="Castanera R."/>
            <person name="Culley D."/>
            <person name="Daum C."/>
            <person name="Ezra D."/>
            <person name="Gonzalez J."/>
            <person name="Henrissat B."/>
            <person name="Kuo A."/>
            <person name="Liang C."/>
            <person name="Lipzen A."/>
            <person name="Lutzoni F."/>
            <person name="Magnuson J."/>
            <person name="Mondo S."/>
            <person name="Nolan M."/>
            <person name="Ohm R."/>
            <person name="Pangilinan J."/>
            <person name="Park H.-J."/>
            <person name="Ramirez L."/>
            <person name="Alfaro M."/>
            <person name="Sun H."/>
            <person name="Tritt A."/>
            <person name="Yoshinaga Y."/>
            <person name="Zwiers L.-H."/>
            <person name="Turgeon B."/>
            <person name="Goodwin S."/>
            <person name="Spatafora J."/>
            <person name="Crous P."/>
            <person name="Grigoriev I."/>
        </authorList>
    </citation>
    <scope>NUCLEOTIDE SEQUENCE</scope>
    <source>
        <strain evidence="3">CBS 473.64</strain>
    </source>
</reference>
<dbReference type="PANTHER" id="PTHR37576">
    <property type="entry name" value="DEFECT AT LOW TEMPERATURE PROTEIN 1"/>
    <property type="match status" value="1"/>
</dbReference>
<gene>
    <name evidence="3" type="ORF">P280DRAFT_546780</name>
</gene>
<accession>A0A6A6SAN2</accession>
<feature type="compositionally biased region" description="Polar residues" evidence="1">
    <location>
        <begin position="105"/>
        <end position="114"/>
    </location>
</feature>
<keyword evidence="2" id="KW-1133">Transmembrane helix</keyword>
<feature type="transmembrane region" description="Helical" evidence="2">
    <location>
        <begin position="306"/>
        <end position="322"/>
    </location>
</feature>
<dbReference type="AlphaFoldDB" id="A0A6A6SAN2"/>
<dbReference type="EMBL" id="MU006779">
    <property type="protein sequence ID" value="KAF2643901.1"/>
    <property type="molecule type" value="Genomic_DNA"/>
</dbReference>
<evidence type="ECO:0000313" key="4">
    <source>
        <dbReference type="Proteomes" id="UP000799753"/>
    </source>
</evidence>
<feature type="transmembrane region" description="Helical" evidence="2">
    <location>
        <begin position="202"/>
        <end position="224"/>
    </location>
</feature>
<feature type="transmembrane region" description="Helical" evidence="2">
    <location>
        <begin position="342"/>
        <end position="364"/>
    </location>
</feature>
<name>A0A6A6SAN2_9PLEO</name>
<evidence type="ECO:0000256" key="2">
    <source>
        <dbReference type="SAM" id="Phobius"/>
    </source>
</evidence>
<feature type="region of interest" description="Disordered" evidence="1">
    <location>
        <begin position="19"/>
        <end position="85"/>
    </location>
</feature>
<feature type="compositionally biased region" description="Polar residues" evidence="1">
    <location>
        <begin position="44"/>
        <end position="55"/>
    </location>
</feature>
<evidence type="ECO:0000313" key="3">
    <source>
        <dbReference type="EMBL" id="KAF2643901.1"/>
    </source>
</evidence>
<protein>
    <submittedName>
        <fullName evidence="3">Uncharacterized protein</fullName>
    </submittedName>
</protein>
<evidence type="ECO:0000256" key="1">
    <source>
        <dbReference type="SAM" id="MobiDB-lite"/>
    </source>
</evidence>
<feature type="transmembrane region" description="Helical" evidence="2">
    <location>
        <begin position="244"/>
        <end position="262"/>
    </location>
</feature>
<dbReference type="Proteomes" id="UP000799753">
    <property type="component" value="Unassembled WGS sequence"/>
</dbReference>
<organism evidence="3 4">
    <name type="scientific">Massarina eburnea CBS 473.64</name>
    <dbReference type="NCBI Taxonomy" id="1395130"/>
    <lineage>
        <taxon>Eukaryota</taxon>
        <taxon>Fungi</taxon>
        <taxon>Dikarya</taxon>
        <taxon>Ascomycota</taxon>
        <taxon>Pezizomycotina</taxon>
        <taxon>Dothideomycetes</taxon>
        <taxon>Pleosporomycetidae</taxon>
        <taxon>Pleosporales</taxon>
        <taxon>Massarineae</taxon>
        <taxon>Massarinaceae</taxon>
        <taxon>Massarina</taxon>
    </lineage>
</organism>
<keyword evidence="4" id="KW-1185">Reference proteome</keyword>
<dbReference type="PANTHER" id="PTHR37576:SF2">
    <property type="entry name" value="DEFECT AT LOW TEMPERATURE PROTEIN 1"/>
    <property type="match status" value="1"/>
</dbReference>
<dbReference type="OrthoDB" id="5357734at2759"/>